<feature type="transmembrane region" description="Helical" evidence="10">
    <location>
        <begin position="421"/>
        <end position="442"/>
    </location>
</feature>
<keyword evidence="8 10" id="KW-1133">Transmembrane helix</keyword>
<dbReference type="InterPro" id="IPR017871">
    <property type="entry name" value="ABC_transporter-like_CS"/>
</dbReference>
<dbReference type="SMART" id="SM00382">
    <property type="entry name" value="AAA"/>
    <property type="match status" value="1"/>
</dbReference>
<keyword evidence="6" id="KW-0547">Nucleotide-binding</keyword>
<dbReference type="InterPro" id="IPR050173">
    <property type="entry name" value="ABC_transporter_C-like"/>
</dbReference>
<dbReference type="AlphaFoldDB" id="A0A8B6GUJ8"/>
<dbReference type="InterPro" id="IPR027417">
    <property type="entry name" value="P-loop_NTPase"/>
</dbReference>
<feature type="transmembrane region" description="Helical" evidence="10">
    <location>
        <begin position="61"/>
        <end position="80"/>
    </location>
</feature>
<keyword evidence="5" id="KW-0677">Repeat</keyword>
<keyword evidence="2" id="KW-0813">Transport</keyword>
<feature type="domain" description="ABC transporter" evidence="11">
    <location>
        <begin position="511"/>
        <end position="689"/>
    </location>
</feature>
<accession>A0A8B6GUJ8</accession>
<dbReference type="InterPro" id="IPR011527">
    <property type="entry name" value="ABC1_TM_dom"/>
</dbReference>
<dbReference type="PROSITE" id="PS50929">
    <property type="entry name" value="ABC_TM1F"/>
    <property type="match status" value="1"/>
</dbReference>
<dbReference type="FunFam" id="1.20.1560.10:FF:000020">
    <property type="entry name" value="ABC metal ion transporter"/>
    <property type="match status" value="1"/>
</dbReference>
<keyword evidence="7 13" id="KW-0067">ATP-binding</keyword>
<evidence type="ECO:0000313" key="14">
    <source>
        <dbReference type="Proteomes" id="UP000596742"/>
    </source>
</evidence>
<name>A0A8B6GUJ8_MYTGA</name>
<dbReference type="SUPFAM" id="SSF52540">
    <property type="entry name" value="P-loop containing nucleoside triphosphate hydrolases"/>
    <property type="match status" value="1"/>
</dbReference>
<dbReference type="GO" id="GO:0140359">
    <property type="term" value="F:ABC-type transporter activity"/>
    <property type="evidence" value="ECO:0007669"/>
    <property type="project" value="InterPro"/>
</dbReference>
<dbReference type="Pfam" id="PF00005">
    <property type="entry name" value="ABC_tran"/>
    <property type="match status" value="1"/>
</dbReference>
<feature type="domain" description="ABC transmembrane type-1" evidence="12">
    <location>
        <begin position="197"/>
        <end position="479"/>
    </location>
</feature>
<comment type="subcellular location">
    <subcellularLocation>
        <location evidence="1">Vacuole membrane</location>
        <topology evidence="1">Multi-pass membrane protein</topology>
    </subcellularLocation>
</comment>
<feature type="transmembrane region" description="Helical" evidence="10">
    <location>
        <begin position="312"/>
        <end position="330"/>
    </location>
</feature>
<gene>
    <name evidence="13" type="ORF">MGAL_10B091847</name>
</gene>
<evidence type="ECO:0000256" key="3">
    <source>
        <dbReference type="ARBA" id="ARBA00022554"/>
    </source>
</evidence>
<evidence type="ECO:0000256" key="1">
    <source>
        <dbReference type="ARBA" id="ARBA00004128"/>
    </source>
</evidence>
<dbReference type="GO" id="GO:0016887">
    <property type="term" value="F:ATP hydrolysis activity"/>
    <property type="evidence" value="ECO:0007669"/>
    <property type="project" value="InterPro"/>
</dbReference>
<dbReference type="FunFam" id="3.40.50.300:FF:000997">
    <property type="entry name" value="Multidrug resistance-associated protein 1"/>
    <property type="match status" value="1"/>
</dbReference>
<dbReference type="InterPro" id="IPR003439">
    <property type="entry name" value="ABC_transporter-like_ATP-bd"/>
</dbReference>
<evidence type="ECO:0000259" key="12">
    <source>
        <dbReference type="PROSITE" id="PS50929"/>
    </source>
</evidence>
<keyword evidence="4 10" id="KW-0812">Transmembrane</keyword>
<feature type="transmembrane region" description="Helical" evidence="10">
    <location>
        <begin position="229"/>
        <end position="251"/>
    </location>
</feature>
<protein>
    <submittedName>
        <fullName evidence="13">ATP-binding cassette, subfamily C (CFTR/MRP), member 1</fullName>
    </submittedName>
</protein>
<dbReference type="CDD" id="cd03250">
    <property type="entry name" value="ABCC_MRP_domain1"/>
    <property type="match status" value="1"/>
</dbReference>
<comment type="caution">
    <text evidence="13">The sequence shown here is derived from an EMBL/GenBank/DDBJ whole genome shotgun (WGS) entry which is preliminary data.</text>
</comment>
<dbReference type="PROSITE" id="PS50893">
    <property type="entry name" value="ABC_TRANSPORTER_2"/>
    <property type="match status" value="1"/>
</dbReference>
<feature type="transmembrane region" description="Helical" evidence="10">
    <location>
        <begin position="12"/>
        <end position="30"/>
    </location>
</feature>
<evidence type="ECO:0000256" key="7">
    <source>
        <dbReference type="ARBA" id="ARBA00022840"/>
    </source>
</evidence>
<feature type="transmembrane region" description="Helical" evidence="10">
    <location>
        <begin position="195"/>
        <end position="217"/>
    </location>
</feature>
<feature type="transmembrane region" description="Helical" evidence="10">
    <location>
        <begin position="336"/>
        <end position="355"/>
    </location>
</feature>
<reference evidence="13" key="1">
    <citation type="submission" date="2018-11" db="EMBL/GenBank/DDBJ databases">
        <authorList>
            <person name="Alioto T."/>
            <person name="Alioto T."/>
        </authorList>
    </citation>
    <scope>NUCLEOTIDE SEQUENCE</scope>
</reference>
<dbReference type="Pfam" id="PF00664">
    <property type="entry name" value="ABC_membrane"/>
    <property type="match status" value="1"/>
</dbReference>
<evidence type="ECO:0000259" key="11">
    <source>
        <dbReference type="PROSITE" id="PS50893"/>
    </source>
</evidence>
<dbReference type="Gene3D" id="3.40.50.300">
    <property type="entry name" value="P-loop containing nucleotide triphosphate hydrolases"/>
    <property type="match status" value="1"/>
</dbReference>
<dbReference type="PROSITE" id="PS00211">
    <property type="entry name" value="ABC_TRANSPORTER_1"/>
    <property type="match status" value="1"/>
</dbReference>
<keyword evidence="14" id="KW-1185">Reference proteome</keyword>
<evidence type="ECO:0000256" key="5">
    <source>
        <dbReference type="ARBA" id="ARBA00022737"/>
    </source>
</evidence>
<dbReference type="InterPro" id="IPR003593">
    <property type="entry name" value="AAA+_ATPase"/>
</dbReference>
<evidence type="ECO:0000256" key="2">
    <source>
        <dbReference type="ARBA" id="ARBA00022448"/>
    </source>
</evidence>
<keyword evidence="9 10" id="KW-0472">Membrane</keyword>
<dbReference type="PANTHER" id="PTHR24223">
    <property type="entry name" value="ATP-BINDING CASSETTE SUB-FAMILY C"/>
    <property type="match status" value="1"/>
</dbReference>
<dbReference type="PANTHER" id="PTHR24223:SF443">
    <property type="entry name" value="MULTIDRUG-RESISTANCE LIKE PROTEIN 1, ISOFORM I"/>
    <property type="match status" value="1"/>
</dbReference>
<dbReference type="EMBL" id="UYJE01009024">
    <property type="protein sequence ID" value="VDI69403.1"/>
    <property type="molecule type" value="Genomic_DNA"/>
</dbReference>
<dbReference type="Gene3D" id="1.20.1560.10">
    <property type="entry name" value="ABC transporter type 1, transmembrane domain"/>
    <property type="match status" value="1"/>
</dbReference>
<sequence length="689" mass="77250">MEDTSCDRPLMVGLRILTALIAFLTTCYILKNIQEMIGENSVIGTLTQVIVAFEMKYDTHGTMNGVLLALYVLLVLTILTQRYIHRSTERGQNSEFEEKSTSENRTSFFSKLTFGYCTKLVMKGYRQKLDKTDLFPLNEDDTSACVVPRFENYWNQEADYIKRNSLTTKKTDKGNEELKQQPQLVKCLLKAFGPYVLGAAMLNLLSSIFGLLTPFVLRLLIQFTENHTSAIWEGYMYALVMFGLTIGKTFFETQQGQRNMNGDRRMWIAISSVIYKKTLKLSNSAKKSSTSGEIVNLLSVDAGRISSVFHNINHLWTIPFMFCATLFLLWQTLGASAFIGLGIVIVLIPFNSYLVKKGKDLHLEVMDLKDNRVKMMNEVLNGIKVLKLYAWEDSFEKQISTIRDKEMGVIKNQALVGTCMHLAWCLTPFLVSLGTFAMYVLIDPENVLTAEKAFVAMSLFGMLSWNLNALPHIVNHYVQANVALKRIQAFLNKEELNEEAVTRNPDKKYAVTVDNGTFAWNKEDDFSLKDINVHIPEGSFVAIVGSVGSGKSSMLSAILGEMESMSGKVNLKGTVAYVSQQAWIRNASLQNNILFGKGMNKSEYNDIINATALRTDLNMLSGGDQTEIGEKGINLSGGQKQRVSLARALYQDADIYLLDDPLSAVDAHVGKHIFDEVLDKKGKLGKKVF</sequence>
<keyword evidence="3" id="KW-0926">Vacuole</keyword>
<dbReference type="Proteomes" id="UP000596742">
    <property type="component" value="Unassembled WGS sequence"/>
</dbReference>
<dbReference type="GO" id="GO:0005774">
    <property type="term" value="C:vacuolar membrane"/>
    <property type="evidence" value="ECO:0007669"/>
    <property type="project" value="UniProtKB-SubCell"/>
</dbReference>
<evidence type="ECO:0000256" key="6">
    <source>
        <dbReference type="ARBA" id="ARBA00022741"/>
    </source>
</evidence>
<organism evidence="13 14">
    <name type="scientific">Mytilus galloprovincialis</name>
    <name type="common">Mediterranean mussel</name>
    <dbReference type="NCBI Taxonomy" id="29158"/>
    <lineage>
        <taxon>Eukaryota</taxon>
        <taxon>Metazoa</taxon>
        <taxon>Spiralia</taxon>
        <taxon>Lophotrochozoa</taxon>
        <taxon>Mollusca</taxon>
        <taxon>Bivalvia</taxon>
        <taxon>Autobranchia</taxon>
        <taxon>Pteriomorphia</taxon>
        <taxon>Mytilida</taxon>
        <taxon>Mytiloidea</taxon>
        <taxon>Mytilidae</taxon>
        <taxon>Mytilinae</taxon>
        <taxon>Mytilus</taxon>
    </lineage>
</organism>
<dbReference type="OrthoDB" id="6500128at2759"/>
<evidence type="ECO:0000313" key="13">
    <source>
        <dbReference type="EMBL" id="VDI69403.1"/>
    </source>
</evidence>
<dbReference type="GO" id="GO:0005524">
    <property type="term" value="F:ATP binding"/>
    <property type="evidence" value="ECO:0007669"/>
    <property type="project" value="UniProtKB-KW"/>
</dbReference>
<evidence type="ECO:0000256" key="8">
    <source>
        <dbReference type="ARBA" id="ARBA00022989"/>
    </source>
</evidence>
<dbReference type="InterPro" id="IPR036640">
    <property type="entry name" value="ABC1_TM_sf"/>
</dbReference>
<evidence type="ECO:0000256" key="10">
    <source>
        <dbReference type="SAM" id="Phobius"/>
    </source>
</evidence>
<dbReference type="GO" id="GO:0000323">
    <property type="term" value="C:lytic vacuole"/>
    <property type="evidence" value="ECO:0007669"/>
    <property type="project" value="UniProtKB-ARBA"/>
</dbReference>
<dbReference type="SUPFAM" id="SSF90123">
    <property type="entry name" value="ABC transporter transmembrane region"/>
    <property type="match status" value="1"/>
</dbReference>
<proteinExistence type="predicted"/>
<evidence type="ECO:0000256" key="9">
    <source>
        <dbReference type="ARBA" id="ARBA00023136"/>
    </source>
</evidence>
<evidence type="ECO:0000256" key="4">
    <source>
        <dbReference type="ARBA" id="ARBA00022692"/>
    </source>
</evidence>
<dbReference type="CDD" id="cd18595">
    <property type="entry name" value="ABC_6TM_MRP1_2_3_6_D1_like"/>
    <property type="match status" value="1"/>
</dbReference>